<accession>A0A9W7LHN8</accession>
<evidence type="ECO:0000313" key="1">
    <source>
        <dbReference type="EMBL" id="GMI64551.1"/>
    </source>
</evidence>
<comment type="caution">
    <text evidence="1">The sequence shown here is derived from an EMBL/GenBank/DDBJ whole genome shotgun (WGS) entry which is preliminary data.</text>
</comment>
<dbReference type="Proteomes" id="UP001165190">
    <property type="component" value="Unassembled WGS sequence"/>
</dbReference>
<keyword evidence="2" id="KW-1185">Reference proteome</keyword>
<name>A0A9W7LHN8_HIBTR</name>
<evidence type="ECO:0000313" key="2">
    <source>
        <dbReference type="Proteomes" id="UP001165190"/>
    </source>
</evidence>
<protein>
    <submittedName>
        <fullName evidence="1">Uncharacterized protein</fullName>
    </submittedName>
</protein>
<dbReference type="EMBL" id="BSYR01000003">
    <property type="protein sequence ID" value="GMI64551.1"/>
    <property type="molecule type" value="Genomic_DNA"/>
</dbReference>
<organism evidence="1 2">
    <name type="scientific">Hibiscus trionum</name>
    <name type="common">Flower of an hour</name>
    <dbReference type="NCBI Taxonomy" id="183268"/>
    <lineage>
        <taxon>Eukaryota</taxon>
        <taxon>Viridiplantae</taxon>
        <taxon>Streptophyta</taxon>
        <taxon>Embryophyta</taxon>
        <taxon>Tracheophyta</taxon>
        <taxon>Spermatophyta</taxon>
        <taxon>Magnoliopsida</taxon>
        <taxon>eudicotyledons</taxon>
        <taxon>Gunneridae</taxon>
        <taxon>Pentapetalae</taxon>
        <taxon>rosids</taxon>
        <taxon>malvids</taxon>
        <taxon>Malvales</taxon>
        <taxon>Malvaceae</taxon>
        <taxon>Malvoideae</taxon>
        <taxon>Hibiscus</taxon>
    </lineage>
</organism>
<proteinExistence type="predicted"/>
<reference evidence="1" key="1">
    <citation type="submission" date="2023-05" db="EMBL/GenBank/DDBJ databases">
        <title>Genome and transcriptome analyses reveal genes involved in the formation of fine ridges on petal epidermal cells in Hibiscus trionum.</title>
        <authorList>
            <person name="Koshimizu S."/>
            <person name="Masuda S."/>
            <person name="Ishii T."/>
            <person name="Shirasu K."/>
            <person name="Hoshino A."/>
            <person name="Arita M."/>
        </authorList>
    </citation>
    <scope>NUCLEOTIDE SEQUENCE</scope>
    <source>
        <strain evidence="1">Hamamatsu line</strain>
    </source>
</reference>
<sequence length="87" mass="9584">MEKEIGSSWSISSLNSPSVAGKLNHTPDKPLLFQAISQVSYVWRPTGRAVSKFLQAGATTKQGKRIAQIGVLHQVYTLSCLMGRYVY</sequence>
<gene>
    <name evidence="1" type="ORF">HRI_000124400</name>
</gene>
<dbReference type="AlphaFoldDB" id="A0A9W7LHN8"/>